<feature type="transmembrane region" description="Helical" evidence="1">
    <location>
        <begin position="638"/>
        <end position="656"/>
    </location>
</feature>
<name>A0A2U8HLZ6_9RHOB</name>
<dbReference type="OrthoDB" id="9791872at2"/>
<feature type="domain" description="DUF112" evidence="2">
    <location>
        <begin position="24"/>
        <end position="445"/>
    </location>
</feature>
<evidence type="ECO:0000313" key="3">
    <source>
        <dbReference type="EMBL" id="AWI85955.1"/>
    </source>
</evidence>
<dbReference type="InterPro" id="IPR002823">
    <property type="entry name" value="DUF112_TM"/>
</dbReference>
<gene>
    <name evidence="3" type="ORF">CEW88_19490</name>
</gene>
<keyword evidence="1" id="KW-1133">Transmembrane helix</keyword>
<feature type="transmembrane region" description="Helical" evidence="1">
    <location>
        <begin position="600"/>
        <end position="626"/>
    </location>
</feature>
<geneLocation type="plasmid" evidence="3 4">
    <name>unnamed1</name>
</geneLocation>
<feature type="transmembrane region" description="Helical" evidence="1">
    <location>
        <begin position="479"/>
        <end position="500"/>
    </location>
</feature>
<feature type="transmembrane region" description="Helical" evidence="1">
    <location>
        <begin position="62"/>
        <end position="78"/>
    </location>
</feature>
<dbReference type="RefSeq" id="WP_108970059.1">
    <property type="nucleotide sequence ID" value="NZ_CP022191.1"/>
</dbReference>
<feature type="transmembrane region" description="Helical" evidence="1">
    <location>
        <begin position="324"/>
        <end position="346"/>
    </location>
</feature>
<feature type="transmembrane region" description="Helical" evidence="1">
    <location>
        <begin position="520"/>
        <end position="538"/>
    </location>
</feature>
<evidence type="ECO:0000256" key="1">
    <source>
        <dbReference type="SAM" id="Phobius"/>
    </source>
</evidence>
<accession>A0A2U8HLZ6</accession>
<evidence type="ECO:0000259" key="2">
    <source>
        <dbReference type="Pfam" id="PF01970"/>
    </source>
</evidence>
<dbReference type="KEGG" id="ypac:CEW88_19490"/>
<feature type="transmembrane region" description="Helical" evidence="1">
    <location>
        <begin position="550"/>
        <end position="572"/>
    </location>
</feature>
<sequence>MELFATALPALADAWALILQPVVLGYLVLGVVMGLAVGVFPGLGGIAGLSLLLPFMFGMEPVYGLALMVGMVAVVPTSDTFSSVLMGIPGSSASQATVLDGFPLARKGQAARALSAAFTASLFGGLVGAVFLTLFIVVARPLVLAFGLPEMLMISILGLSMVAVLAGRVALKGLAAAGLGMLIGTIGVADAGGSLRMASYDFPYLTDGLQLVIVGLGIFAVPEIVSLLRQDRSIAKDASLGAGWMDGVRDWFANKWLSVRCSLIGVVVGVIPGLGGSVVDWIAYGHAVQTTKDKSQFGKGEIRGVIGPESSNNAKEGGGLVPTLLFGIPGSGSMAIFIGAIALLGSGDIEVGPAMLRDNLDITYSIVWLLALANVVGTLLCIGVSGGIAKLTTIRFTYLAPFLFMLIAFAAFQSGQNFEDILALFAIGLIGIFLRRFDWSRPAFLIGFVLSNPVEKFSNQAFQIASFRFRKSFEEGMDYLFSPIVIVLLIITVVSVVLGLRQAKTIMAEGDVQSGSKRAPVIFLMVIMAYVVTALINANAIPDYNMTDKIVPLVIGGVTLAALLILLVQMILRPEGDTIFADKEMAGEDADAPYGLWGTLAWFGGLIVATYFLGFILALAGFLVTFLRVRAQAAWPKALILTAAGITLMCVMGGALNRDFPPGLLQHAVDLPWPLK</sequence>
<feature type="transmembrane region" description="Helical" evidence="1">
    <location>
        <begin position="396"/>
        <end position="415"/>
    </location>
</feature>
<feature type="transmembrane region" description="Helical" evidence="1">
    <location>
        <begin position="173"/>
        <end position="189"/>
    </location>
</feature>
<feature type="transmembrane region" description="Helical" evidence="1">
    <location>
        <begin position="143"/>
        <end position="166"/>
    </location>
</feature>
<keyword evidence="1" id="KW-0812">Transmembrane</keyword>
<dbReference type="PANTHER" id="PTHR35342">
    <property type="entry name" value="TRICARBOXYLIC TRANSPORT PROTEIN"/>
    <property type="match status" value="1"/>
</dbReference>
<reference evidence="3 4" key="1">
    <citation type="submission" date="2017-06" db="EMBL/GenBank/DDBJ databases">
        <title>Yangia sp. YSBP01 complete genome sequence.</title>
        <authorList>
            <person name="Woo J.-H."/>
            <person name="Kim H.-S."/>
        </authorList>
    </citation>
    <scope>NUCLEOTIDE SEQUENCE [LARGE SCALE GENOMIC DNA]</scope>
    <source>
        <strain evidence="3 4">YSBP01</strain>
        <plasmid evidence="3 4">unnamed1</plasmid>
    </source>
</reference>
<dbReference type="Pfam" id="PF01970">
    <property type="entry name" value="TctA"/>
    <property type="match status" value="1"/>
</dbReference>
<dbReference type="PANTHER" id="PTHR35342:SF5">
    <property type="entry name" value="TRICARBOXYLIC TRANSPORT PROTEIN"/>
    <property type="match status" value="1"/>
</dbReference>
<dbReference type="Proteomes" id="UP000244915">
    <property type="component" value="Plasmid unnamed1"/>
</dbReference>
<keyword evidence="1" id="KW-0472">Membrane</keyword>
<evidence type="ECO:0000313" key="4">
    <source>
        <dbReference type="Proteomes" id="UP000244915"/>
    </source>
</evidence>
<feature type="transmembrane region" description="Helical" evidence="1">
    <location>
        <begin position="26"/>
        <end position="55"/>
    </location>
</feature>
<organism evidence="3 4">
    <name type="scientific">Alloyangia pacifica</name>
    <dbReference type="NCBI Taxonomy" id="311180"/>
    <lineage>
        <taxon>Bacteria</taxon>
        <taxon>Pseudomonadati</taxon>
        <taxon>Pseudomonadota</taxon>
        <taxon>Alphaproteobacteria</taxon>
        <taxon>Rhodobacterales</taxon>
        <taxon>Roseobacteraceae</taxon>
        <taxon>Alloyangia</taxon>
    </lineage>
</organism>
<protein>
    <submittedName>
        <fullName evidence="3">Tricarboxylate transporter</fullName>
    </submittedName>
</protein>
<dbReference type="AlphaFoldDB" id="A0A2U8HLZ6"/>
<proteinExistence type="predicted"/>
<keyword evidence="3" id="KW-0614">Plasmid</keyword>
<feature type="transmembrane region" description="Helical" evidence="1">
    <location>
        <begin position="209"/>
        <end position="228"/>
    </location>
</feature>
<dbReference type="EMBL" id="CP022191">
    <property type="protein sequence ID" value="AWI85955.1"/>
    <property type="molecule type" value="Genomic_DNA"/>
</dbReference>
<feature type="transmembrane region" description="Helical" evidence="1">
    <location>
        <begin position="114"/>
        <end position="137"/>
    </location>
</feature>
<feature type="transmembrane region" description="Helical" evidence="1">
    <location>
        <begin position="366"/>
        <end position="389"/>
    </location>
</feature>